<dbReference type="SUPFAM" id="SSF54928">
    <property type="entry name" value="RNA-binding domain, RBD"/>
    <property type="match status" value="1"/>
</dbReference>
<feature type="compositionally biased region" description="Low complexity" evidence="1">
    <location>
        <begin position="59"/>
        <end position="72"/>
    </location>
</feature>
<dbReference type="InterPro" id="IPR035979">
    <property type="entry name" value="RBD_domain_sf"/>
</dbReference>
<dbReference type="InterPro" id="IPR036875">
    <property type="entry name" value="Znf_CCHC_sf"/>
</dbReference>
<keyword evidence="4" id="KW-1185">Reference proteome</keyword>
<name>A0AAV0Y921_9HEMI</name>
<evidence type="ECO:0000256" key="1">
    <source>
        <dbReference type="SAM" id="MobiDB-lite"/>
    </source>
</evidence>
<dbReference type="SUPFAM" id="SSF57756">
    <property type="entry name" value="Retrovirus zinc finger-like domains"/>
    <property type="match status" value="1"/>
</dbReference>
<dbReference type="InterPro" id="IPR006579">
    <property type="entry name" value="Pre_C2HC_dom"/>
</dbReference>
<comment type="caution">
    <text evidence="3">The sequence shown here is derived from an EMBL/GenBank/DDBJ whole genome shotgun (WGS) entry which is preliminary data.</text>
</comment>
<evidence type="ECO:0000313" key="4">
    <source>
        <dbReference type="Proteomes" id="UP001160148"/>
    </source>
</evidence>
<dbReference type="EMBL" id="CARXXK010001597">
    <property type="protein sequence ID" value="CAI6376948.1"/>
    <property type="molecule type" value="Genomic_DNA"/>
</dbReference>
<gene>
    <name evidence="3" type="ORF">MEUPH1_LOCUS30271</name>
</gene>
<feature type="domain" description="Pre-C2HC" evidence="2">
    <location>
        <begin position="185"/>
        <end position="244"/>
    </location>
</feature>
<reference evidence="3 4" key="1">
    <citation type="submission" date="2023-01" db="EMBL/GenBank/DDBJ databases">
        <authorList>
            <person name="Whitehead M."/>
        </authorList>
    </citation>
    <scope>NUCLEOTIDE SEQUENCE [LARGE SCALE GENOMIC DNA]</scope>
</reference>
<sequence>MTNRGNRAQRKRKSTPPCNSVKKGRNQAFSPPSISQTNPVTAPTSQRESSPSADEETLSENSLSEESFLSSTTEDDKSSHQSSTNDHQPIPKRIPPIFLTKKPEYPWRIIAKSLYETPGHEYVEASTTSKLNEIKLNCPDEAAFRSVQAFLASIQDKVGFHTHALPSQRTLKIVIKGIPLDITDQEITDELKSHGFEPTFIRAFSKNGHRIPLHMVTLANLEQAKDIYQISKLFFINIKIEPYRSTGPAQCYKCQNFGHSSLQCGHSSRCVKCGDTHA</sequence>
<evidence type="ECO:0000313" key="3">
    <source>
        <dbReference type="EMBL" id="CAI6376948.1"/>
    </source>
</evidence>
<dbReference type="Proteomes" id="UP001160148">
    <property type="component" value="Unassembled WGS sequence"/>
</dbReference>
<feature type="region of interest" description="Disordered" evidence="1">
    <location>
        <begin position="1"/>
        <end position="96"/>
    </location>
</feature>
<proteinExistence type="predicted"/>
<dbReference type="GO" id="GO:0008270">
    <property type="term" value="F:zinc ion binding"/>
    <property type="evidence" value="ECO:0007669"/>
    <property type="project" value="InterPro"/>
</dbReference>
<feature type="compositionally biased region" description="Polar residues" evidence="1">
    <location>
        <begin position="27"/>
        <end position="52"/>
    </location>
</feature>
<accession>A0AAV0Y921</accession>
<dbReference type="GO" id="GO:0003676">
    <property type="term" value="F:nucleic acid binding"/>
    <property type="evidence" value="ECO:0007669"/>
    <property type="project" value="InterPro"/>
</dbReference>
<protein>
    <recommendedName>
        <fullName evidence="2">Pre-C2HC domain-containing protein</fullName>
    </recommendedName>
</protein>
<dbReference type="Pfam" id="PF07530">
    <property type="entry name" value="PRE_C2HC"/>
    <property type="match status" value="1"/>
</dbReference>
<organism evidence="3 4">
    <name type="scientific">Macrosiphum euphorbiae</name>
    <name type="common">potato aphid</name>
    <dbReference type="NCBI Taxonomy" id="13131"/>
    <lineage>
        <taxon>Eukaryota</taxon>
        <taxon>Metazoa</taxon>
        <taxon>Ecdysozoa</taxon>
        <taxon>Arthropoda</taxon>
        <taxon>Hexapoda</taxon>
        <taxon>Insecta</taxon>
        <taxon>Pterygota</taxon>
        <taxon>Neoptera</taxon>
        <taxon>Paraneoptera</taxon>
        <taxon>Hemiptera</taxon>
        <taxon>Sternorrhyncha</taxon>
        <taxon>Aphidomorpha</taxon>
        <taxon>Aphidoidea</taxon>
        <taxon>Aphididae</taxon>
        <taxon>Macrosiphini</taxon>
        <taxon>Macrosiphum</taxon>
    </lineage>
</organism>
<feature type="non-terminal residue" evidence="3">
    <location>
        <position position="278"/>
    </location>
</feature>
<evidence type="ECO:0000259" key="2">
    <source>
        <dbReference type="Pfam" id="PF07530"/>
    </source>
</evidence>
<dbReference type="AlphaFoldDB" id="A0AAV0Y921"/>